<dbReference type="PANTHER" id="PTHR30265">
    <property type="entry name" value="RHO-INTERACTING TRANSCRIPTION TERMINATION FACTOR NUSG"/>
    <property type="match status" value="1"/>
</dbReference>
<keyword evidence="6" id="KW-1185">Reference proteome</keyword>
<dbReference type="InterPro" id="IPR036735">
    <property type="entry name" value="NGN_dom_sf"/>
</dbReference>
<dbReference type="RefSeq" id="WP_369327625.1">
    <property type="nucleotide sequence ID" value="NZ_JAULBC010000001.1"/>
</dbReference>
<dbReference type="SUPFAM" id="SSF50104">
    <property type="entry name" value="Translation proteins SH3-like domain"/>
    <property type="match status" value="1"/>
</dbReference>
<dbReference type="InterPro" id="IPR008991">
    <property type="entry name" value="Translation_prot_SH3-like_sf"/>
</dbReference>
<dbReference type="SUPFAM" id="SSF82679">
    <property type="entry name" value="N-utilization substance G protein NusG, N-terminal domain"/>
    <property type="match status" value="1"/>
</dbReference>
<evidence type="ECO:0000313" key="5">
    <source>
        <dbReference type="EMBL" id="MEX6686234.1"/>
    </source>
</evidence>
<evidence type="ECO:0000259" key="4">
    <source>
        <dbReference type="SMART" id="SM00738"/>
    </source>
</evidence>
<sequence length="170" mass="19791">MSEEKKWYAIYTKPRWEKKVSALLAQKSLEAWCPVQKIRRQWSDRKKTVLEPLFKSYVFVHVSEKEKTDVLRTGGVVNFVYYLGKHAVIRQREIDTIKAYLLEEGAQISVESWESLAENIKVQVTQGVFMNSTGTVVRSSHKKVYVRLESLGQVMMVEFPVAHVERLAER</sequence>
<evidence type="ECO:0000256" key="3">
    <source>
        <dbReference type="ARBA" id="ARBA00023163"/>
    </source>
</evidence>
<comment type="caution">
    <text evidence="5">The sequence shown here is derived from an EMBL/GenBank/DDBJ whole genome shotgun (WGS) entry which is preliminary data.</text>
</comment>
<dbReference type="EMBL" id="JAULBC010000001">
    <property type="protein sequence ID" value="MEX6686234.1"/>
    <property type="molecule type" value="Genomic_DNA"/>
</dbReference>
<dbReference type="PANTHER" id="PTHR30265:SF4">
    <property type="entry name" value="KOW MOTIF FAMILY PROTEIN, EXPRESSED"/>
    <property type="match status" value="1"/>
</dbReference>
<name>A0ABV3ZAI4_9BACT</name>
<dbReference type="Proteomes" id="UP001560573">
    <property type="component" value="Unassembled WGS sequence"/>
</dbReference>
<reference evidence="5 6" key="1">
    <citation type="submission" date="2023-07" db="EMBL/GenBank/DDBJ databases">
        <authorList>
            <person name="Lian W.-H."/>
        </authorList>
    </citation>
    <scope>NUCLEOTIDE SEQUENCE [LARGE SCALE GENOMIC DNA]</scope>
    <source>
        <strain evidence="5 6">SYSU DXS3180</strain>
    </source>
</reference>
<proteinExistence type="predicted"/>
<dbReference type="NCBIfam" id="NF033644">
    <property type="entry name" value="antiterm_UpxY"/>
    <property type="match status" value="1"/>
</dbReference>
<dbReference type="CDD" id="cd09895">
    <property type="entry name" value="NGN_SP_UpxY"/>
    <property type="match status" value="1"/>
</dbReference>
<dbReference type="Gene3D" id="3.30.70.940">
    <property type="entry name" value="NusG, N-terminal domain"/>
    <property type="match status" value="1"/>
</dbReference>
<protein>
    <submittedName>
        <fullName evidence="5">UpxY family transcription antiterminator</fullName>
    </submittedName>
</protein>
<evidence type="ECO:0000313" key="6">
    <source>
        <dbReference type="Proteomes" id="UP001560573"/>
    </source>
</evidence>
<dbReference type="InterPro" id="IPR043425">
    <property type="entry name" value="NusG-like"/>
</dbReference>
<keyword evidence="3" id="KW-0804">Transcription</keyword>
<dbReference type="InterPro" id="IPR006645">
    <property type="entry name" value="NGN-like_dom"/>
</dbReference>
<organism evidence="5 6">
    <name type="scientific">Danxiaibacter flavus</name>
    <dbReference type="NCBI Taxonomy" id="3049108"/>
    <lineage>
        <taxon>Bacteria</taxon>
        <taxon>Pseudomonadati</taxon>
        <taxon>Bacteroidota</taxon>
        <taxon>Chitinophagia</taxon>
        <taxon>Chitinophagales</taxon>
        <taxon>Chitinophagaceae</taxon>
        <taxon>Danxiaibacter</taxon>
    </lineage>
</organism>
<dbReference type="Pfam" id="PF02357">
    <property type="entry name" value="NusG"/>
    <property type="match status" value="1"/>
</dbReference>
<accession>A0ABV3ZAI4</accession>
<gene>
    <name evidence="5" type="ORF">QTN47_01945</name>
</gene>
<dbReference type="SMART" id="SM00738">
    <property type="entry name" value="NGN"/>
    <property type="match status" value="1"/>
</dbReference>
<keyword evidence="2" id="KW-0805">Transcription regulation</keyword>
<keyword evidence="1" id="KW-0889">Transcription antitermination</keyword>
<evidence type="ECO:0000256" key="2">
    <source>
        <dbReference type="ARBA" id="ARBA00023015"/>
    </source>
</evidence>
<feature type="domain" description="NusG-like N-terminal" evidence="4">
    <location>
        <begin position="4"/>
        <end position="101"/>
    </location>
</feature>
<evidence type="ECO:0000256" key="1">
    <source>
        <dbReference type="ARBA" id="ARBA00022814"/>
    </source>
</evidence>